<sequence>MQKKKEGKMTDLNLGNNANAKYIVVCFDNDTELFGLSVFSNLENAIAELRDTWWDQMCEHIDTTPLDLVLDGNDDYEFVSHVKSPDERKLFEVCEKDAAWETIIGWLDLDNMDAAVALDEPQVSKYYTIRRVEI</sequence>
<evidence type="ECO:0000313" key="1">
    <source>
        <dbReference type="EMBL" id="DAF55292.1"/>
    </source>
</evidence>
<protein>
    <submittedName>
        <fullName evidence="1">Uncharacterized protein</fullName>
    </submittedName>
</protein>
<organism evidence="1">
    <name type="scientific">Siphoviridae sp. ctZHD14</name>
    <dbReference type="NCBI Taxonomy" id="2827891"/>
    <lineage>
        <taxon>Viruses</taxon>
        <taxon>Duplodnaviria</taxon>
        <taxon>Heunggongvirae</taxon>
        <taxon>Uroviricota</taxon>
        <taxon>Caudoviricetes</taxon>
    </lineage>
</organism>
<reference evidence="1" key="1">
    <citation type="journal article" date="2021" name="Proc. Natl. Acad. Sci. U.S.A.">
        <title>A Catalog of Tens of Thousands of Viruses from Human Metagenomes Reveals Hidden Associations with Chronic Diseases.</title>
        <authorList>
            <person name="Tisza M.J."/>
            <person name="Buck C.B."/>
        </authorList>
    </citation>
    <scope>NUCLEOTIDE SEQUENCE</scope>
    <source>
        <strain evidence="1">CtZHD14</strain>
    </source>
</reference>
<proteinExistence type="predicted"/>
<name>A0A8S5SW20_9CAUD</name>
<accession>A0A8S5SW20</accession>
<dbReference type="EMBL" id="BK032687">
    <property type="protein sequence ID" value="DAF55292.1"/>
    <property type="molecule type" value="Genomic_DNA"/>
</dbReference>